<name>A0A6J7TSW0_9ZZZZ</name>
<proteinExistence type="predicted"/>
<reference evidence="1" key="1">
    <citation type="submission" date="2020-05" db="EMBL/GenBank/DDBJ databases">
        <authorList>
            <person name="Chiriac C."/>
            <person name="Salcher M."/>
            <person name="Ghai R."/>
            <person name="Kavagutti S V."/>
        </authorList>
    </citation>
    <scope>NUCLEOTIDE SEQUENCE</scope>
</reference>
<organism evidence="1">
    <name type="scientific">freshwater metagenome</name>
    <dbReference type="NCBI Taxonomy" id="449393"/>
    <lineage>
        <taxon>unclassified sequences</taxon>
        <taxon>metagenomes</taxon>
        <taxon>ecological metagenomes</taxon>
    </lineage>
</organism>
<accession>A0A6J7TSW0</accession>
<evidence type="ECO:0000313" key="1">
    <source>
        <dbReference type="EMBL" id="CAB5057154.1"/>
    </source>
</evidence>
<gene>
    <name evidence="1" type="ORF">UFOPK4295_01578</name>
</gene>
<protein>
    <submittedName>
        <fullName evidence="1">Unannotated protein</fullName>
    </submittedName>
</protein>
<dbReference type="EMBL" id="CAFBQF010000128">
    <property type="protein sequence ID" value="CAB5057154.1"/>
    <property type="molecule type" value="Genomic_DNA"/>
</dbReference>
<sequence length="89" mass="10113">MVYPVDSEGFGNSWQCSLNEALSNFRREISWRQSCATARNNELHLCINGVGDRLGNRFTIVNNFKFHSETQITQSLSENWTAGIFVNAL</sequence>
<dbReference type="AlphaFoldDB" id="A0A6J7TSW0"/>